<dbReference type="GO" id="GO:0000725">
    <property type="term" value="P:recombinational repair"/>
    <property type="evidence" value="ECO:0007669"/>
    <property type="project" value="TreeGrafter"/>
</dbReference>
<evidence type="ECO:0000256" key="3">
    <source>
        <dbReference type="ARBA" id="ARBA00022806"/>
    </source>
</evidence>
<dbReference type="PANTHER" id="PTHR11070">
    <property type="entry name" value="UVRD / RECB / PCRA DNA HELICASE FAMILY MEMBER"/>
    <property type="match status" value="1"/>
</dbReference>
<reference evidence="6 7" key="1">
    <citation type="submission" date="2024-01" db="EMBL/GenBank/DDBJ databases">
        <title>Complete genome sequence of Citroniella saccharovorans strain M6.X9, isolated from human fecal sample.</title>
        <authorList>
            <person name="Cheng G."/>
            <person name="Westerholm M."/>
            <person name="Schnurer A."/>
        </authorList>
    </citation>
    <scope>NUCLEOTIDE SEQUENCE [LARGE SCALE GENOMIC DNA]</scope>
    <source>
        <strain evidence="6 7">DSM 29873</strain>
    </source>
</reference>
<evidence type="ECO:0000313" key="6">
    <source>
        <dbReference type="EMBL" id="MEB3428976.1"/>
    </source>
</evidence>
<dbReference type="GO" id="GO:0003677">
    <property type="term" value="F:DNA binding"/>
    <property type="evidence" value="ECO:0007669"/>
    <property type="project" value="InterPro"/>
</dbReference>
<dbReference type="SUPFAM" id="SSF52540">
    <property type="entry name" value="P-loop containing nucleoside triphosphate hydrolases"/>
    <property type="match status" value="1"/>
</dbReference>
<comment type="caution">
    <text evidence="6">The sequence shown here is derived from an EMBL/GenBank/DDBJ whole genome shotgun (WGS) entry which is preliminary data.</text>
</comment>
<name>A0AAW9MPK7_9FIRM</name>
<feature type="domain" description="UvrD-like helicase C-terminal" evidence="5">
    <location>
        <begin position="50"/>
        <end position="198"/>
    </location>
</feature>
<accession>A0AAW9MPK7</accession>
<dbReference type="GO" id="GO:0005524">
    <property type="term" value="F:ATP binding"/>
    <property type="evidence" value="ECO:0007669"/>
    <property type="project" value="UniProtKB-KW"/>
</dbReference>
<evidence type="ECO:0000256" key="2">
    <source>
        <dbReference type="ARBA" id="ARBA00022801"/>
    </source>
</evidence>
<gene>
    <name evidence="6" type="ORF">VLK81_02865</name>
</gene>
<dbReference type="GO" id="GO:0043138">
    <property type="term" value="F:3'-5' DNA helicase activity"/>
    <property type="evidence" value="ECO:0007669"/>
    <property type="project" value="TreeGrafter"/>
</dbReference>
<dbReference type="Pfam" id="PF13361">
    <property type="entry name" value="UvrD_C"/>
    <property type="match status" value="1"/>
</dbReference>
<dbReference type="RefSeq" id="WP_324619068.1">
    <property type="nucleotide sequence ID" value="NZ_JAYKOT010000003.1"/>
</dbReference>
<evidence type="ECO:0000259" key="5">
    <source>
        <dbReference type="Pfam" id="PF13361"/>
    </source>
</evidence>
<keyword evidence="3" id="KW-0347">Helicase</keyword>
<dbReference type="Gene3D" id="3.40.50.300">
    <property type="entry name" value="P-loop containing nucleotide triphosphate hydrolases"/>
    <property type="match status" value="1"/>
</dbReference>
<keyword evidence="2" id="KW-0378">Hydrolase</keyword>
<evidence type="ECO:0000256" key="1">
    <source>
        <dbReference type="ARBA" id="ARBA00022741"/>
    </source>
</evidence>
<dbReference type="CDD" id="cd18807">
    <property type="entry name" value="SF1_C_UvrD"/>
    <property type="match status" value="1"/>
</dbReference>
<keyword evidence="1" id="KW-0547">Nucleotide-binding</keyword>
<dbReference type="AlphaFoldDB" id="A0AAW9MPK7"/>
<dbReference type="Gene3D" id="1.10.486.10">
    <property type="entry name" value="PCRA, domain 4"/>
    <property type="match status" value="1"/>
</dbReference>
<keyword evidence="6" id="KW-0540">Nuclease</keyword>
<dbReference type="GO" id="GO:0005829">
    <property type="term" value="C:cytosol"/>
    <property type="evidence" value="ECO:0007669"/>
    <property type="project" value="TreeGrafter"/>
</dbReference>
<dbReference type="InterPro" id="IPR000212">
    <property type="entry name" value="DNA_helicase_UvrD/REP"/>
</dbReference>
<organism evidence="6 7">
    <name type="scientific">Citroniella saccharovorans</name>
    <dbReference type="NCBI Taxonomy" id="2053367"/>
    <lineage>
        <taxon>Bacteria</taxon>
        <taxon>Bacillati</taxon>
        <taxon>Bacillota</taxon>
        <taxon>Tissierellia</taxon>
        <taxon>Tissierellales</taxon>
        <taxon>Peptoniphilaceae</taxon>
        <taxon>Citroniella</taxon>
    </lineage>
</organism>
<keyword evidence="4" id="KW-0067">ATP-binding</keyword>
<keyword evidence="7" id="KW-1185">Reference proteome</keyword>
<dbReference type="InterPro" id="IPR014017">
    <property type="entry name" value="DNA_helicase_UvrD-like_C"/>
</dbReference>
<dbReference type="EMBL" id="JAYKOT010000003">
    <property type="protein sequence ID" value="MEB3428976.1"/>
    <property type="molecule type" value="Genomic_DNA"/>
</dbReference>
<dbReference type="PANTHER" id="PTHR11070:SF2">
    <property type="entry name" value="ATP-DEPENDENT DNA HELICASE SRS2"/>
    <property type="match status" value="1"/>
</dbReference>
<sequence>MFLEGGLAKKSLEKVDNLARKKGISSLEMILCDDFESVYPGKVPNGFLEFRGIYKKLATLLNQSSLSDFVSDLIDISGMKSMYEDEGSLESRTKLENMESFLNAIIEYENISENPSLEDYLQTAKLMSELDKTESSSGSISLMTVHSAKGLEFKNVFVVGLEDDNFPSRMAVEEGNLEEERRLFYVAITRAKENLFLFSSTRKMYFGKLIQSLPSRFIDELGGTIEREEGELRNRITGEKVKIEKASESALAGRDYLKYDLEMRKKNFDMSKKDNFMVGDKVKHRIFGIGTIINFSGEGEDKKVMISFENKGIKNLSLSIAPIEKV</sequence>
<dbReference type="Proteomes" id="UP001357733">
    <property type="component" value="Unassembled WGS sequence"/>
</dbReference>
<proteinExistence type="predicted"/>
<evidence type="ECO:0000256" key="4">
    <source>
        <dbReference type="ARBA" id="ARBA00022840"/>
    </source>
</evidence>
<protein>
    <submittedName>
        <fullName evidence="6">3'-5' exonuclease</fullName>
    </submittedName>
</protein>
<keyword evidence="6" id="KW-0269">Exonuclease</keyword>
<evidence type="ECO:0000313" key="7">
    <source>
        <dbReference type="Proteomes" id="UP001357733"/>
    </source>
</evidence>
<dbReference type="GO" id="GO:0004527">
    <property type="term" value="F:exonuclease activity"/>
    <property type="evidence" value="ECO:0007669"/>
    <property type="project" value="UniProtKB-KW"/>
</dbReference>
<dbReference type="InterPro" id="IPR027417">
    <property type="entry name" value="P-loop_NTPase"/>
</dbReference>
<dbReference type="Pfam" id="PF21196">
    <property type="entry name" value="PcrA_UvrD_tudor"/>
    <property type="match status" value="1"/>
</dbReference>